<evidence type="ECO:0000256" key="1">
    <source>
        <dbReference type="SAM" id="MobiDB-lite"/>
    </source>
</evidence>
<dbReference type="Proteomes" id="UP000184267">
    <property type="component" value="Unassembled WGS sequence"/>
</dbReference>
<feature type="compositionally biased region" description="Polar residues" evidence="1">
    <location>
        <begin position="51"/>
        <end position="64"/>
    </location>
</feature>
<dbReference type="EMBL" id="MNAD01001519">
    <property type="protein sequence ID" value="OJT04784.1"/>
    <property type="molecule type" value="Genomic_DNA"/>
</dbReference>
<feature type="compositionally biased region" description="Low complexity" evidence="1">
    <location>
        <begin position="32"/>
        <end position="50"/>
    </location>
</feature>
<evidence type="ECO:0000313" key="3">
    <source>
        <dbReference type="Proteomes" id="UP000184267"/>
    </source>
</evidence>
<organism evidence="2 3">
    <name type="scientific">Trametes pubescens</name>
    <name type="common">White-rot fungus</name>
    <dbReference type="NCBI Taxonomy" id="154538"/>
    <lineage>
        <taxon>Eukaryota</taxon>
        <taxon>Fungi</taxon>
        <taxon>Dikarya</taxon>
        <taxon>Basidiomycota</taxon>
        <taxon>Agaricomycotina</taxon>
        <taxon>Agaricomycetes</taxon>
        <taxon>Polyporales</taxon>
        <taxon>Polyporaceae</taxon>
        <taxon>Trametes</taxon>
    </lineage>
</organism>
<evidence type="ECO:0000313" key="2">
    <source>
        <dbReference type="EMBL" id="OJT04784.1"/>
    </source>
</evidence>
<name>A0A1M2VB60_TRAPU</name>
<proteinExistence type="predicted"/>
<comment type="caution">
    <text evidence="2">The sequence shown here is derived from an EMBL/GenBank/DDBJ whole genome shotgun (WGS) entry which is preliminary data.</text>
</comment>
<dbReference type="OMA" id="YDARKTW"/>
<protein>
    <submittedName>
        <fullName evidence="2">Uncharacterized protein</fullName>
    </submittedName>
</protein>
<sequence length="88" mass="9241">MAHSSPHTLDCVYHEKPAVAPTTPHIGGHTPDASASRLSYDSSRSSQYTSPTITPTPKTASSSTLVAYDPRKAAPQLSTTRLVIAHAG</sequence>
<feature type="region of interest" description="Disordered" evidence="1">
    <location>
        <begin position="1"/>
        <end position="64"/>
    </location>
</feature>
<keyword evidence="3" id="KW-1185">Reference proteome</keyword>
<gene>
    <name evidence="2" type="ORF">TRAPUB_4578</name>
</gene>
<accession>A0A1M2VB60</accession>
<reference evidence="2 3" key="1">
    <citation type="submission" date="2016-10" db="EMBL/GenBank/DDBJ databases">
        <title>Genome sequence of the basidiomycete white-rot fungus Trametes pubescens.</title>
        <authorList>
            <person name="Makela M.R."/>
            <person name="Granchi Z."/>
            <person name="Peng M."/>
            <person name="De Vries R.P."/>
            <person name="Grigoriev I."/>
            <person name="Riley R."/>
            <person name="Hilden K."/>
        </authorList>
    </citation>
    <scope>NUCLEOTIDE SEQUENCE [LARGE SCALE GENOMIC DNA]</scope>
    <source>
        <strain evidence="2 3">FBCC735</strain>
    </source>
</reference>
<dbReference type="AlphaFoldDB" id="A0A1M2VB60"/>